<dbReference type="Proteomes" id="UP000254082">
    <property type="component" value="Unassembled WGS sequence"/>
</dbReference>
<proteinExistence type="predicted"/>
<reference evidence="1 2" key="1">
    <citation type="submission" date="2018-06" db="EMBL/GenBank/DDBJ databases">
        <authorList>
            <consortium name="Pathogen Informatics"/>
            <person name="Doyle S."/>
        </authorList>
    </citation>
    <scope>NUCLEOTIDE SEQUENCE [LARGE SCALE GENOMIC DNA]</scope>
    <source>
        <strain evidence="2">NCTC 11391</strain>
    </source>
</reference>
<evidence type="ECO:0000313" key="1">
    <source>
        <dbReference type="EMBL" id="SUN37238.1"/>
    </source>
</evidence>
<protein>
    <submittedName>
        <fullName evidence="1">Hypothetical cytosolic protein</fullName>
    </submittedName>
</protein>
<sequence length="97" mass="11762">MRKIQKPLPDDLESVRFFCYNLLMKTLYDVQQLLKRFGIIVYLGKRLYDIEMMKIELERLYQSGLLEKEDYLTAELILRREHRLEKERLEAKGNNHG</sequence>
<gene>
    <name evidence="1" type="primary">yqgQ</name>
    <name evidence="1" type="ORF">NCTC11391_02004</name>
</gene>
<keyword evidence="2" id="KW-1185">Reference proteome</keyword>
<dbReference type="InterPro" id="IPR009256">
    <property type="entry name" value="YqgQ-like"/>
</dbReference>
<dbReference type="SUPFAM" id="SSF158379">
    <property type="entry name" value="YqgQ-like"/>
    <property type="match status" value="1"/>
</dbReference>
<evidence type="ECO:0000313" key="2">
    <source>
        <dbReference type="Proteomes" id="UP000254082"/>
    </source>
</evidence>
<dbReference type="EMBL" id="UHFA01000002">
    <property type="protein sequence ID" value="SUN37238.1"/>
    <property type="molecule type" value="Genomic_DNA"/>
</dbReference>
<organism evidence="1 2">
    <name type="scientific">Streptococcus downei MFe28</name>
    <dbReference type="NCBI Taxonomy" id="764290"/>
    <lineage>
        <taxon>Bacteria</taxon>
        <taxon>Bacillati</taxon>
        <taxon>Bacillota</taxon>
        <taxon>Bacilli</taxon>
        <taxon>Lactobacillales</taxon>
        <taxon>Streptococcaceae</taxon>
        <taxon>Streptococcus</taxon>
    </lineage>
</organism>
<dbReference type="Pfam" id="PF06014">
    <property type="entry name" value="YqgQ-like"/>
    <property type="match status" value="1"/>
</dbReference>
<name>A0A380JFU9_STRDO</name>
<dbReference type="InterPro" id="IPR023164">
    <property type="entry name" value="YqgQ-like_sf"/>
</dbReference>
<dbReference type="AlphaFoldDB" id="A0A380JFU9"/>
<accession>A0A380JFU9</accession>
<dbReference type="Gene3D" id="1.10.287.760">
    <property type="entry name" value="YqgQ-like"/>
    <property type="match status" value="1"/>
</dbReference>